<protein>
    <submittedName>
        <fullName evidence="2">Uncharacterized protein</fullName>
    </submittedName>
</protein>
<dbReference type="AlphaFoldDB" id="A0AAV7EM54"/>
<gene>
    <name evidence="2" type="ORF">H6P81_014451</name>
</gene>
<reference evidence="2 3" key="1">
    <citation type="submission" date="2021-07" db="EMBL/GenBank/DDBJ databases">
        <title>The Aristolochia fimbriata genome: insights into angiosperm evolution, floral development and chemical biosynthesis.</title>
        <authorList>
            <person name="Jiao Y."/>
        </authorList>
    </citation>
    <scope>NUCLEOTIDE SEQUENCE [LARGE SCALE GENOMIC DNA]</scope>
    <source>
        <strain evidence="2">IBCAS-2021</strain>
        <tissue evidence="2">Leaf</tissue>
    </source>
</reference>
<proteinExistence type="predicted"/>
<accession>A0AAV7EM54</accession>
<evidence type="ECO:0000313" key="3">
    <source>
        <dbReference type="Proteomes" id="UP000825729"/>
    </source>
</evidence>
<dbReference type="EMBL" id="JAINDJ010000005">
    <property type="protein sequence ID" value="KAG9448323.1"/>
    <property type="molecule type" value="Genomic_DNA"/>
</dbReference>
<keyword evidence="3" id="KW-1185">Reference proteome</keyword>
<dbReference type="Proteomes" id="UP000825729">
    <property type="component" value="Unassembled WGS sequence"/>
</dbReference>
<sequence length="162" mass="18528">MKGVYEGNRRVGGRNGHEEGQARLQLQPPRYLAKSPHYTLKVKNTHFIGKRGYVPWSSPVLRRPCSPASCLGIEVLPDRHLLSGCREQSPRRFKESKPVYISISCKLPEIRHPTFAREPVPFCILHGLSKLQHGTKGWFTLHKPKKVCWWSKGMHARNVVIS</sequence>
<feature type="region of interest" description="Disordered" evidence="1">
    <location>
        <begin position="1"/>
        <end position="26"/>
    </location>
</feature>
<evidence type="ECO:0000313" key="2">
    <source>
        <dbReference type="EMBL" id="KAG9448323.1"/>
    </source>
</evidence>
<organism evidence="2 3">
    <name type="scientific">Aristolochia fimbriata</name>
    <name type="common">White veined hardy Dutchman's pipe vine</name>
    <dbReference type="NCBI Taxonomy" id="158543"/>
    <lineage>
        <taxon>Eukaryota</taxon>
        <taxon>Viridiplantae</taxon>
        <taxon>Streptophyta</taxon>
        <taxon>Embryophyta</taxon>
        <taxon>Tracheophyta</taxon>
        <taxon>Spermatophyta</taxon>
        <taxon>Magnoliopsida</taxon>
        <taxon>Magnoliidae</taxon>
        <taxon>Piperales</taxon>
        <taxon>Aristolochiaceae</taxon>
        <taxon>Aristolochia</taxon>
    </lineage>
</organism>
<comment type="caution">
    <text evidence="2">The sequence shown here is derived from an EMBL/GenBank/DDBJ whole genome shotgun (WGS) entry which is preliminary data.</text>
</comment>
<evidence type="ECO:0000256" key="1">
    <source>
        <dbReference type="SAM" id="MobiDB-lite"/>
    </source>
</evidence>
<name>A0AAV7EM54_ARIFI</name>